<dbReference type="RefSeq" id="WP_170830550.1">
    <property type="nucleotide sequence ID" value="NZ_FNHL01000001.1"/>
</dbReference>
<dbReference type="STRING" id="660521.SAMN04487949_0733"/>
<name>A0A1G9Q8H3_9EURY</name>
<keyword evidence="2" id="KW-1185">Reference proteome</keyword>
<dbReference type="EMBL" id="FNHL01000001">
    <property type="protein sequence ID" value="SDM07250.1"/>
    <property type="molecule type" value="Genomic_DNA"/>
</dbReference>
<protein>
    <submittedName>
        <fullName evidence="1">Uncharacterized protein</fullName>
    </submittedName>
</protein>
<gene>
    <name evidence="1" type="ORF">SAMN04487949_0733</name>
</gene>
<dbReference type="Proteomes" id="UP000199451">
    <property type="component" value="Unassembled WGS sequence"/>
</dbReference>
<proteinExistence type="predicted"/>
<evidence type="ECO:0000313" key="1">
    <source>
        <dbReference type="EMBL" id="SDM07250.1"/>
    </source>
</evidence>
<reference evidence="2" key="1">
    <citation type="submission" date="2016-10" db="EMBL/GenBank/DDBJ databases">
        <authorList>
            <person name="Varghese N."/>
            <person name="Submissions S."/>
        </authorList>
    </citation>
    <scope>NUCLEOTIDE SEQUENCE [LARGE SCALE GENOMIC DNA]</scope>
    <source>
        <strain evidence="2">CGMCC 1.10119</strain>
    </source>
</reference>
<evidence type="ECO:0000313" key="2">
    <source>
        <dbReference type="Proteomes" id="UP000199451"/>
    </source>
</evidence>
<organism evidence="1 2">
    <name type="scientific">Halogranum gelatinilyticum</name>
    <dbReference type="NCBI Taxonomy" id="660521"/>
    <lineage>
        <taxon>Archaea</taxon>
        <taxon>Methanobacteriati</taxon>
        <taxon>Methanobacteriota</taxon>
        <taxon>Stenosarchaea group</taxon>
        <taxon>Halobacteria</taxon>
        <taxon>Halobacteriales</taxon>
        <taxon>Haloferacaceae</taxon>
    </lineage>
</organism>
<dbReference type="AlphaFoldDB" id="A0A1G9Q8H3"/>
<sequence>MTRPEPPKSSRKLTLVAGLVVLLVALLVVAAFVVGQRDRQPELEPPF</sequence>
<accession>A0A1G9Q8H3</accession>